<organism evidence="2 3">
    <name type="scientific">Amnimonas aquatica</name>
    <dbReference type="NCBI Taxonomy" id="2094561"/>
    <lineage>
        <taxon>Bacteria</taxon>
        <taxon>Pseudomonadati</taxon>
        <taxon>Pseudomonadota</taxon>
        <taxon>Gammaproteobacteria</taxon>
        <taxon>Moraxellales</taxon>
        <taxon>Moraxellaceae</taxon>
        <taxon>Amnimonas</taxon>
    </lineage>
</organism>
<proteinExistence type="predicted"/>
<accession>A0A2P6ATU0</accession>
<keyword evidence="1" id="KW-0472">Membrane</keyword>
<dbReference type="AlphaFoldDB" id="A0A2P6ATU0"/>
<evidence type="ECO:0000313" key="3">
    <source>
        <dbReference type="Proteomes" id="UP000243900"/>
    </source>
</evidence>
<keyword evidence="1" id="KW-0812">Transmembrane</keyword>
<keyword evidence="3" id="KW-1185">Reference proteome</keyword>
<dbReference type="RefSeq" id="WP_105191488.1">
    <property type="nucleotide sequence ID" value="NZ_PTQZ01000049.1"/>
</dbReference>
<feature type="non-terminal residue" evidence="2">
    <location>
        <position position="1"/>
    </location>
</feature>
<dbReference type="EMBL" id="PTQZ01000049">
    <property type="protein sequence ID" value="PQA48246.1"/>
    <property type="molecule type" value="Genomic_DNA"/>
</dbReference>
<comment type="caution">
    <text evidence="2">The sequence shown here is derived from an EMBL/GenBank/DDBJ whole genome shotgun (WGS) entry which is preliminary data.</text>
</comment>
<feature type="transmembrane region" description="Helical" evidence="1">
    <location>
        <begin position="58"/>
        <end position="78"/>
    </location>
</feature>
<dbReference type="OrthoDB" id="9786473at2"/>
<keyword evidence="1" id="KW-1133">Transmembrane helix</keyword>
<gene>
    <name evidence="2" type="ORF">C5O18_03460</name>
</gene>
<evidence type="ECO:0000256" key="1">
    <source>
        <dbReference type="SAM" id="Phobius"/>
    </source>
</evidence>
<evidence type="ECO:0000313" key="2">
    <source>
        <dbReference type="EMBL" id="PQA48246.1"/>
    </source>
</evidence>
<name>A0A2P6ATU0_9GAMM</name>
<dbReference type="Pfam" id="PF09997">
    <property type="entry name" value="DUF2238"/>
    <property type="match status" value="1"/>
</dbReference>
<sequence length="142" mass="16153">YAEVPYEDWLRALTGTTLREQFGIERNHFDRLVHFLFGLLFFRPLRELLDDRLTLPPAWRIALPVLILAFISMLYEFVEWAAAEYFGGGLGMAYLGTQGDVWDAHKDMALALLGSLLAPFMDRRALRLSPTSPLTPRTSHAG</sequence>
<protein>
    <submittedName>
        <fullName evidence="2">DUF2238 domain-containing protein</fullName>
    </submittedName>
</protein>
<dbReference type="InterPro" id="IPR014509">
    <property type="entry name" value="YjdF-like"/>
</dbReference>
<dbReference type="Proteomes" id="UP000243900">
    <property type="component" value="Unassembled WGS sequence"/>
</dbReference>
<reference evidence="3" key="1">
    <citation type="submission" date="2018-02" db="EMBL/GenBank/DDBJ databases">
        <title>Genome sequencing of Solimonas sp. HR-BB.</title>
        <authorList>
            <person name="Lee Y."/>
            <person name="Jeon C.O."/>
        </authorList>
    </citation>
    <scope>NUCLEOTIDE SEQUENCE [LARGE SCALE GENOMIC DNA]</scope>
    <source>
        <strain evidence="3">HR-E</strain>
    </source>
</reference>